<comment type="caution">
    <text evidence="1">The sequence shown here is derived from an EMBL/GenBank/DDBJ whole genome shotgun (WGS) entry which is preliminary data.</text>
</comment>
<evidence type="ECO:0008006" key="3">
    <source>
        <dbReference type="Google" id="ProtNLM"/>
    </source>
</evidence>
<evidence type="ECO:0000313" key="2">
    <source>
        <dbReference type="Proteomes" id="UP001432322"/>
    </source>
</evidence>
<organism evidence="1 2">
    <name type="scientific">Pristionchus fissidentatus</name>
    <dbReference type="NCBI Taxonomy" id="1538716"/>
    <lineage>
        <taxon>Eukaryota</taxon>
        <taxon>Metazoa</taxon>
        <taxon>Ecdysozoa</taxon>
        <taxon>Nematoda</taxon>
        <taxon>Chromadorea</taxon>
        <taxon>Rhabditida</taxon>
        <taxon>Rhabditina</taxon>
        <taxon>Diplogasteromorpha</taxon>
        <taxon>Diplogasteroidea</taxon>
        <taxon>Neodiplogasteridae</taxon>
        <taxon>Pristionchus</taxon>
    </lineage>
</organism>
<reference evidence="1" key="1">
    <citation type="submission" date="2023-10" db="EMBL/GenBank/DDBJ databases">
        <title>Genome assembly of Pristionchus species.</title>
        <authorList>
            <person name="Yoshida K."/>
            <person name="Sommer R.J."/>
        </authorList>
    </citation>
    <scope>NUCLEOTIDE SEQUENCE</scope>
    <source>
        <strain evidence="1">RS5133</strain>
    </source>
</reference>
<sequence>SRVAIMKSGLIAAQGSAQSLKGTYGNYFKLSLVVPNGNEDSVISKVKEHFNNAIRLNGNGSTHIFEIPRESGMKWSKLFSSAIKIAKILEAEDFFLSQASLEDAFIAIA</sequence>
<protein>
    <recommendedName>
        <fullName evidence="3">ABC transporter ATP-binding protein</fullName>
    </recommendedName>
</protein>
<dbReference type="Proteomes" id="UP001432322">
    <property type="component" value="Unassembled WGS sequence"/>
</dbReference>
<dbReference type="EMBL" id="BTSY01000007">
    <property type="protein sequence ID" value="GMT35889.1"/>
    <property type="molecule type" value="Genomic_DNA"/>
</dbReference>
<name>A0AAV5X261_9BILA</name>
<gene>
    <name evidence="1" type="ORF">PFISCL1PPCAC_27186</name>
</gene>
<evidence type="ECO:0000313" key="1">
    <source>
        <dbReference type="EMBL" id="GMT35889.1"/>
    </source>
</evidence>
<proteinExistence type="predicted"/>
<accession>A0AAV5X261</accession>
<keyword evidence="2" id="KW-1185">Reference proteome</keyword>
<dbReference type="AlphaFoldDB" id="A0AAV5X261"/>
<feature type="non-terminal residue" evidence="1">
    <location>
        <position position="109"/>
    </location>
</feature>
<feature type="non-terminal residue" evidence="1">
    <location>
        <position position="1"/>
    </location>
</feature>